<proteinExistence type="predicted"/>
<name>A0A8K0CZ43_IGNLU</name>
<evidence type="ECO:0000313" key="5">
    <source>
        <dbReference type="Proteomes" id="UP000801492"/>
    </source>
</evidence>
<evidence type="ECO:0000256" key="2">
    <source>
        <dbReference type="PROSITE-ProRule" id="PRU00320"/>
    </source>
</evidence>
<evidence type="ECO:0000256" key="1">
    <source>
        <dbReference type="ARBA" id="ARBA00004123"/>
    </source>
</evidence>
<sequence length="127" mass="14712">MPRNYKRKTNRQSWSADCMTRALQEVLEGRMGYNKAARTFSIPQSTLEDKVKKVRQRGLSSASVAEKSLGRFKTVFTEAQETELVNHILFLEERLFGLTLHDLRRLAFELAERNNLSNNFNKTTQMA</sequence>
<keyword evidence="2" id="KW-0539">Nucleus</keyword>
<dbReference type="Gene3D" id="1.10.10.60">
    <property type="entry name" value="Homeodomain-like"/>
    <property type="match status" value="1"/>
</dbReference>
<dbReference type="EMBL" id="VTPC01006256">
    <property type="protein sequence ID" value="KAF2895084.1"/>
    <property type="molecule type" value="Genomic_DNA"/>
</dbReference>
<dbReference type="GO" id="GO:0005634">
    <property type="term" value="C:nucleus"/>
    <property type="evidence" value="ECO:0007669"/>
    <property type="project" value="UniProtKB-SubCell"/>
</dbReference>
<evidence type="ECO:0000313" key="4">
    <source>
        <dbReference type="EMBL" id="KAF2895084.1"/>
    </source>
</evidence>
<accession>A0A8K0CZ43</accession>
<organism evidence="4 5">
    <name type="scientific">Ignelater luminosus</name>
    <name type="common">Cucubano</name>
    <name type="synonym">Pyrophorus luminosus</name>
    <dbReference type="NCBI Taxonomy" id="2038154"/>
    <lineage>
        <taxon>Eukaryota</taxon>
        <taxon>Metazoa</taxon>
        <taxon>Ecdysozoa</taxon>
        <taxon>Arthropoda</taxon>
        <taxon>Hexapoda</taxon>
        <taxon>Insecta</taxon>
        <taxon>Pterygota</taxon>
        <taxon>Neoptera</taxon>
        <taxon>Endopterygota</taxon>
        <taxon>Coleoptera</taxon>
        <taxon>Polyphaga</taxon>
        <taxon>Elateriformia</taxon>
        <taxon>Elateroidea</taxon>
        <taxon>Elateridae</taxon>
        <taxon>Agrypninae</taxon>
        <taxon>Pyrophorini</taxon>
        <taxon>Ignelater</taxon>
    </lineage>
</organism>
<keyword evidence="2" id="KW-0238">DNA-binding</keyword>
<dbReference type="AlphaFoldDB" id="A0A8K0CZ43"/>
<feature type="DNA-binding region" description="H-T-H motif" evidence="2">
    <location>
        <begin position="33"/>
        <end position="53"/>
    </location>
</feature>
<comment type="caution">
    <text evidence="4">The sequence shown here is derived from an EMBL/GenBank/DDBJ whole genome shotgun (WGS) entry which is preliminary data.</text>
</comment>
<reference evidence="4" key="1">
    <citation type="submission" date="2019-08" db="EMBL/GenBank/DDBJ databases">
        <title>The genome of the North American firefly Photinus pyralis.</title>
        <authorList>
            <consortium name="Photinus pyralis genome working group"/>
            <person name="Fallon T.R."/>
            <person name="Sander Lower S.E."/>
            <person name="Weng J.-K."/>
        </authorList>
    </citation>
    <scope>NUCLEOTIDE SEQUENCE</scope>
    <source>
        <strain evidence="4">TRF0915ILg1</strain>
        <tissue evidence="4">Whole body</tissue>
    </source>
</reference>
<dbReference type="SUPFAM" id="SSF46689">
    <property type="entry name" value="Homeodomain-like"/>
    <property type="match status" value="1"/>
</dbReference>
<dbReference type="Pfam" id="PF05225">
    <property type="entry name" value="HTH_psq"/>
    <property type="match status" value="1"/>
</dbReference>
<gene>
    <name evidence="4" type="ORF">ILUMI_11089</name>
</gene>
<dbReference type="Proteomes" id="UP000801492">
    <property type="component" value="Unassembled WGS sequence"/>
</dbReference>
<evidence type="ECO:0000259" key="3">
    <source>
        <dbReference type="PROSITE" id="PS50960"/>
    </source>
</evidence>
<dbReference type="InterPro" id="IPR009057">
    <property type="entry name" value="Homeodomain-like_sf"/>
</dbReference>
<dbReference type="InterPro" id="IPR007889">
    <property type="entry name" value="HTH_Psq"/>
</dbReference>
<dbReference type="PROSITE" id="PS50960">
    <property type="entry name" value="HTH_PSQ"/>
    <property type="match status" value="1"/>
</dbReference>
<protein>
    <recommendedName>
        <fullName evidence="3">HTH psq-type domain-containing protein</fullName>
    </recommendedName>
</protein>
<dbReference type="OrthoDB" id="6774475at2759"/>
<comment type="subcellular location">
    <subcellularLocation>
        <location evidence="1 2">Nucleus</location>
    </subcellularLocation>
</comment>
<keyword evidence="5" id="KW-1185">Reference proteome</keyword>
<feature type="domain" description="HTH psq-type" evidence="3">
    <location>
        <begin position="1"/>
        <end position="57"/>
    </location>
</feature>
<dbReference type="GO" id="GO:0003677">
    <property type="term" value="F:DNA binding"/>
    <property type="evidence" value="ECO:0007669"/>
    <property type="project" value="UniProtKB-UniRule"/>
</dbReference>